<dbReference type="Pfam" id="PF12833">
    <property type="entry name" value="HTH_18"/>
    <property type="match status" value="1"/>
</dbReference>
<dbReference type="InterPro" id="IPR018060">
    <property type="entry name" value="HTH_AraC"/>
</dbReference>
<dbReference type="Pfam" id="PF14525">
    <property type="entry name" value="AraC_binding_2"/>
    <property type="match status" value="1"/>
</dbReference>
<protein>
    <submittedName>
        <fullName evidence="5">AraC family transcriptional regulator</fullName>
    </submittedName>
</protein>
<dbReference type="Proteomes" id="UP000662818">
    <property type="component" value="Chromosome"/>
</dbReference>
<dbReference type="PROSITE" id="PS01124">
    <property type="entry name" value="HTH_ARAC_FAMILY_2"/>
    <property type="match status" value="1"/>
</dbReference>
<dbReference type="InterPro" id="IPR009057">
    <property type="entry name" value="Homeodomain-like_sf"/>
</dbReference>
<keyword evidence="3" id="KW-0804">Transcription</keyword>
<keyword evidence="6" id="KW-1185">Reference proteome</keyword>
<evidence type="ECO:0000256" key="3">
    <source>
        <dbReference type="ARBA" id="ARBA00023163"/>
    </source>
</evidence>
<evidence type="ECO:0000256" key="2">
    <source>
        <dbReference type="ARBA" id="ARBA00023125"/>
    </source>
</evidence>
<reference evidence="5 6" key="1">
    <citation type="submission" date="2017-06" db="EMBL/GenBank/DDBJ databases">
        <title>Complete Genome Sequence of the Soil Carbazole-Degrading Bacterium Nocardioides aromaticivorans IC177.</title>
        <authorList>
            <person name="Vejarano F."/>
            <person name="Suzuki-Minakuchi C."/>
            <person name="Ohtsubo Y."/>
            <person name="Tsuda M."/>
            <person name="Okada K."/>
            <person name="Nojiri H."/>
        </authorList>
    </citation>
    <scope>NUCLEOTIDE SEQUENCE [LARGE SCALE GENOMIC DNA]</scope>
    <source>
        <strain evidence="5 6">IC177</strain>
    </source>
</reference>
<name>A0ABX7PSG5_9ACTN</name>
<dbReference type="RefSeq" id="WP_207007567.1">
    <property type="nucleotide sequence ID" value="NZ_CP022295.1"/>
</dbReference>
<evidence type="ECO:0000259" key="4">
    <source>
        <dbReference type="PROSITE" id="PS01124"/>
    </source>
</evidence>
<organism evidence="5 6">
    <name type="scientific">Nocardioides aromaticivorans</name>
    <dbReference type="NCBI Taxonomy" id="200618"/>
    <lineage>
        <taxon>Bacteria</taxon>
        <taxon>Bacillati</taxon>
        <taxon>Actinomycetota</taxon>
        <taxon>Actinomycetes</taxon>
        <taxon>Propionibacteriales</taxon>
        <taxon>Nocardioidaceae</taxon>
        <taxon>Nocardioides</taxon>
    </lineage>
</organism>
<accession>A0ABX7PSG5</accession>
<keyword evidence="2" id="KW-0238">DNA-binding</keyword>
<dbReference type="InterPro" id="IPR035418">
    <property type="entry name" value="AraC-bd_2"/>
</dbReference>
<evidence type="ECO:0000313" key="5">
    <source>
        <dbReference type="EMBL" id="QSR28723.1"/>
    </source>
</evidence>
<evidence type="ECO:0000313" key="6">
    <source>
        <dbReference type="Proteomes" id="UP000662818"/>
    </source>
</evidence>
<dbReference type="PANTHER" id="PTHR46796:SF6">
    <property type="entry name" value="ARAC SUBFAMILY"/>
    <property type="match status" value="1"/>
</dbReference>
<feature type="domain" description="HTH araC/xylS-type" evidence="4">
    <location>
        <begin position="208"/>
        <end position="307"/>
    </location>
</feature>
<dbReference type="SUPFAM" id="SSF46689">
    <property type="entry name" value="Homeodomain-like"/>
    <property type="match status" value="1"/>
</dbReference>
<keyword evidence="1" id="KW-0805">Transcription regulation</keyword>
<gene>
    <name evidence="5" type="ORF">CFH99_24175</name>
</gene>
<dbReference type="Gene3D" id="1.10.10.60">
    <property type="entry name" value="Homeodomain-like"/>
    <property type="match status" value="1"/>
</dbReference>
<proteinExistence type="predicted"/>
<dbReference type="InterPro" id="IPR050204">
    <property type="entry name" value="AraC_XylS_family_regulators"/>
</dbReference>
<dbReference type="EMBL" id="CP022295">
    <property type="protein sequence ID" value="QSR28723.1"/>
    <property type="molecule type" value="Genomic_DNA"/>
</dbReference>
<evidence type="ECO:0000256" key="1">
    <source>
        <dbReference type="ARBA" id="ARBA00023015"/>
    </source>
</evidence>
<dbReference type="SMART" id="SM00342">
    <property type="entry name" value="HTH_ARAC"/>
    <property type="match status" value="1"/>
</dbReference>
<sequence>MRAVSELRTFVVDDDGRTRVADWEQHNADLLVELACSLPDGPFRAREVNLQVDRVHLALVTGTPHAVARDAAMVAERPADAIVAYAALRGEALVEHDGRRFVVRPGQLLLCDVDRPLVRGFGHGLEELAVKVPRAAFAETTGLTSLAGPVVVDAGGQDADPYARALVRLVGRAVAAEVPVAADESAVLELVSVLATGDRSSPTLAHRVAARSFIDDHLTDPQLCAADVAAGVGISERHLSRVFADAGTSVPRQILARRLDLAHALLATGRGERTVDVAARCGFTSASYFSQSFRRRFGRPAGEVGRPPAAP</sequence>
<dbReference type="PANTHER" id="PTHR46796">
    <property type="entry name" value="HTH-TYPE TRANSCRIPTIONAL ACTIVATOR RHAS-RELATED"/>
    <property type="match status" value="1"/>
</dbReference>